<keyword evidence="1" id="KW-0732">Signal</keyword>
<keyword evidence="3" id="KW-1185">Reference proteome</keyword>
<sequence length="54" mass="5508">MIRSALRTAAAATLATALVVTAATPSLASTGEGVTPPPPRPSLLPQKTAAMWFF</sequence>
<accession>A0ABS4ZG87</accession>
<gene>
    <name evidence="2" type="ORF">JOF34_000614</name>
</gene>
<reference evidence="2 3" key="1">
    <citation type="submission" date="2021-03" db="EMBL/GenBank/DDBJ databases">
        <title>Sequencing the genomes of 1000 actinobacteria strains.</title>
        <authorList>
            <person name="Klenk H.-P."/>
        </authorList>
    </citation>
    <scope>NUCLEOTIDE SEQUENCE [LARGE SCALE GENOMIC DNA]</scope>
    <source>
        <strain evidence="2 3">DSM 24221</strain>
    </source>
</reference>
<name>A0ABS4ZG87_9MICO</name>
<proteinExistence type="predicted"/>
<protein>
    <submittedName>
        <fullName evidence="2">Uncharacterized protein</fullName>
    </submittedName>
</protein>
<dbReference type="EMBL" id="JAGIOL010000001">
    <property type="protein sequence ID" value="MBP2436028.1"/>
    <property type="molecule type" value="Genomic_DNA"/>
</dbReference>
<evidence type="ECO:0000313" key="2">
    <source>
        <dbReference type="EMBL" id="MBP2436028.1"/>
    </source>
</evidence>
<evidence type="ECO:0000256" key="1">
    <source>
        <dbReference type="SAM" id="SignalP"/>
    </source>
</evidence>
<evidence type="ECO:0000313" key="3">
    <source>
        <dbReference type="Proteomes" id="UP001519362"/>
    </source>
</evidence>
<comment type="caution">
    <text evidence="2">The sequence shown here is derived from an EMBL/GenBank/DDBJ whole genome shotgun (WGS) entry which is preliminary data.</text>
</comment>
<feature type="signal peptide" evidence="1">
    <location>
        <begin position="1"/>
        <end position="28"/>
    </location>
</feature>
<dbReference type="Proteomes" id="UP001519362">
    <property type="component" value="Unassembled WGS sequence"/>
</dbReference>
<feature type="chain" id="PRO_5046464722" evidence="1">
    <location>
        <begin position="29"/>
        <end position="54"/>
    </location>
</feature>
<organism evidence="2 3">
    <name type="scientific">Microbacterium amylolyticum</name>
    <dbReference type="NCBI Taxonomy" id="936337"/>
    <lineage>
        <taxon>Bacteria</taxon>
        <taxon>Bacillati</taxon>
        <taxon>Actinomycetota</taxon>
        <taxon>Actinomycetes</taxon>
        <taxon>Micrococcales</taxon>
        <taxon>Microbacteriaceae</taxon>
        <taxon>Microbacterium</taxon>
    </lineage>
</organism>
<dbReference type="RefSeq" id="WP_165137400.1">
    <property type="nucleotide sequence ID" value="NZ_CP049253.1"/>
</dbReference>